<dbReference type="CDD" id="cd04301">
    <property type="entry name" value="NAT_SF"/>
    <property type="match status" value="1"/>
</dbReference>
<keyword evidence="3" id="KW-1185">Reference proteome</keyword>
<dbReference type="Pfam" id="PF00583">
    <property type="entry name" value="Acetyltransf_1"/>
    <property type="match status" value="1"/>
</dbReference>
<evidence type="ECO:0000259" key="1">
    <source>
        <dbReference type="PROSITE" id="PS51186"/>
    </source>
</evidence>
<dbReference type="Proteomes" id="UP001193389">
    <property type="component" value="Chromosome"/>
</dbReference>
<name>A0A5K7SCB7_9BACT</name>
<dbReference type="KEGG" id="anf:AQPE_3117"/>
<reference evidence="2" key="1">
    <citation type="journal article" date="2020" name="Int. J. Syst. Evol. Microbiol.">
        <title>Aquipluma nitroreducens gen. nov. sp. nov., a novel facultatively anaerobic bacterium isolated from a freshwater lake.</title>
        <authorList>
            <person name="Watanabe M."/>
            <person name="Kojima H."/>
            <person name="Fukui M."/>
        </authorList>
    </citation>
    <scope>NUCLEOTIDE SEQUENCE</scope>
    <source>
        <strain evidence="2">MeG22</strain>
    </source>
</reference>
<dbReference type="InterPro" id="IPR016181">
    <property type="entry name" value="Acyl_CoA_acyltransferase"/>
</dbReference>
<dbReference type="SUPFAM" id="SSF55729">
    <property type="entry name" value="Acyl-CoA N-acyltransferases (Nat)"/>
    <property type="match status" value="1"/>
</dbReference>
<feature type="domain" description="N-acetyltransferase" evidence="1">
    <location>
        <begin position="16"/>
        <end position="202"/>
    </location>
</feature>
<dbReference type="EMBL" id="AP018694">
    <property type="protein sequence ID" value="BBE18944.1"/>
    <property type="molecule type" value="Genomic_DNA"/>
</dbReference>
<evidence type="ECO:0000313" key="3">
    <source>
        <dbReference type="Proteomes" id="UP001193389"/>
    </source>
</evidence>
<dbReference type="Gene3D" id="3.40.630.30">
    <property type="match status" value="1"/>
</dbReference>
<dbReference type="GO" id="GO:0016747">
    <property type="term" value="F:acyltransferase activity, transferring groups other than amino-acyl groups"/>
    <property type="evidence" value="ECO:0007669"/>
    <property type="project" value="InterPro"/>
</dbReference>
<dbReference type="RefSeq" id="WP_318347229.1">
    <property type="nucleotide sequence ID" value="NZ_AP018694.1"/>
</dbReference>
<gene>
    <name evidence="2" type="ORF">AQPE_3117</name>
</gene>
<dbReference type="AlphaFoldDB" id="A0A5K7SCB7"/>
<dbReference type="PROSITE" id="PS51186">
    <property type="entry name" value="GNAT"/>
    <property type="match status" value="1"/>
</dbReference>
<evidence type="ECO:0000313" key="2">
    <source>
        <dbReference type="EMBL" id="BBE18944.1"/>
    </source>
</evidence>
<protein>
    <submittedName>
        <fullName evidence="2">GCN5-related N-acetyltransferase</fullName>
    </submittedName>
</protein>
<accession>A0A5K7SCB7</accession>
<dbReference type="InterPro" id="IPR000182">
    <property type="entry name" value="GNAT_dom"/>
</dbReference>
<sequence length="202" mass="23582">MAKKKKYKDPEFLSQLTFEPLTKKNWGKFVQLFGERGACGNCWCMWPRLRKQDFQEGKENDGNKLAMKELVWAGKPVGILGFYEDLPIAWCAFAPREDFLKLEKSRVHKRIDDQPVWSIPCFLVDKNFRRQGVSVQLLKGIIEYARKEKIGIIEAYPTIPTQEKLADSFAWIGLFRSFEDAGFQIVDSTSKNRPMVRYYIDK</sequence>
<proteinExistence type="predicted"/>
<organism evidence="2 3">
    <name type="scientific">Aquipluma nitroreducens</name>
    <dbReference type="NCBI Taxonomy" id="2010828"/>
    <lineage>
        <taxon>Bacteria</taxon>
        <taxon>Pseudomonadati</taxon>
        <taxon>Bacteroidota</taxon>
        <taxon>Bacteroidia</taxon>
        <taxon>Marinilabiliales</taxon>
        <taxon>Prolixibacteraceae</taxon>
        <taxon>Aquipluma</taxon>
    </lineage>
</organism>